<keyword evidence="4 5" id="KW-0472">Membrane</keyword>
<proteinExistence type="inferred from homology"/>
<feature type="transmembrane region" description="Helical" evidence="5">
    <location>
        <begin position="6"/>
        <end position="34"/>
    </location>
</feature>
<dbReference type="Pfam" id="PF01925">
    <property type="entry name" value="TauE"/>
    <property type="match status" value="1"/>
</dbReference>
<dbReference type="InterPro" id="IPR002781">
    <property type="entry name" value="TM_pro_TauE-like"/>
</dbReference>
<sequence length="244" mass="25233">MTDFLIVLWGFAAGLLSGVVGTGSSIALMPVLVVCYGPRQAVPIMAIGAVMGNLGKIFAWWDRLDLRACGAYSSTAVPGAALGVHTLLTLPARVVDVSLGVFFLAMIPARRWLATRDVKFSRAHLALIGGPVGFLTGLVVSTGPITVPVFTAYGLAHGAFLGTEAAGSLAVYGTKIVAFQQFGALPASVVMQGLMVGAALMMGSICARPVVARMTVSTFRTLVDGLMLASGGSLLWVACFSRSP</sequence>
<comment type="caution">
    <text evidence="6">The sequence shown here is derived from an EMBL/GenBank/DDBJ whole genome shotgun (WGS) entry which is preliminary data.</text>
</comment>
<organism evidence="6 7">
    <name type="scientific">Duganella aceris</name>
    <dbReference type="NCBI Taxonomy" id="2703883"/>
    <lineage>
        <taxon>Bacteria</taxon>
        <taxon>Pseudomonadati</taxon>
        <taxon>Pseudomonadota</taxon>
        <taxon>Betaproteobacteria</taxon>
        <taxon>Burkholderiales</taxon>
        <taxon>Oxalobacteraceae</taxon>
        <taxon>Telluria group</taxon>
        <taxon>Duganella</taxon>
    </lineage>
</organism>
<keyword evidence="3 5" id="KW-1133">Transmembrane helix</keyword>
<dbReference type="EMBL" id="JAADJT010000002">
    <property type="protein sequence ID" value="NGZ83975.1"/>
    <property type="molecule type" value="Genomic_DNA"/>
</dbReference>
<dbReference type="RefSeq" id="WP_166100266.1">
    <property type="nucleotide sequence ID" value="NZ_JAADJT010000002.1"/>
</dbReference>
<evidence type="ECO:0000256" key="4">
    <source>
        <dbReference type="ARBA" id="ARBA00023136"/>
    </source>
</evidence>
<evidence type="ECO:0000256" key="2">
    <source>
        <dbReference type="ARBA" id="ARBA00022692"/>
    </source>
</evidence>
<comment type="subcellular location">
    <subcellularLocation>
        <location evidence="5">Cell membrane</location>
        <topology evidence="5">Multi-pass membrane protein</topology>
    </subcellularLocation>
    <subcellularLocation>
        <location evidence="1">Membrane</location>
        <topology evidence="1">Multi-pass membrane protein</topology>
    </subcellularLocation>
</comment>
<reference evidence="7" key="2">
    <citation type="submission" date="2023-07" db="EMBL/GenBank/DDBJ databases">
        <title>Duganella aceri sp. nov., isolated from tree sap.</title>
        <authorList>
            <person name="Kim I.S."/>
        </authorList>
    </citation>
    <scope>NUCLEOTIDE SEQUENCE [LARGE SCALE GENOMIC DNA]</scope>
    <source>
        <strain evidence="7">SAP-35</strain>
    </source>
</reference>
<reference evidence="6 7" key="1">
    <citation type="submission" date="2020-01" db="EMBL/GenBank/DDBJ databases">
        <authorList>
            <person name="Lee S.D."/>
        </authorList>
    </citation>
    <scope>NUCLEOTIDE SEQUENCE [LARGE SCALE GENOMIC DNA]</scope>
    <source>
        <strain evidence="6 7">SAP-35</strain>
    </source>
</reference>
<dbReference type="PANTHER" id="PTHR43483">
    <property type="entry name" value="MEMBRANE TRANSPORTER PROTEIN HI_0806-RELATED"/>
    <property type="match status" value="1"/>
</dbReference>
<keyword evidence="7" id="KW-1185">Reference proteome</keyword>
<evidence type="ECO:0000256" key="5">
    <source>
        <dbReference type="RuleBase" id="RU363041"/>
    </source>
</evidence>
<comment type="similarity">
    <text evidence="5">Belongs to the 4-toluene sulfonate uptake permease (TSUP) (TC 2.A.102) family.</text>
</comment>
<evidence type="ECO:0000313" key="7">
    <source>
        <dbReference type="Proteomes" id="UP000666369"/>
    </source>
</evidence>
<dbReference type="Proteomes" id="UP000666369">
    <property type="component" value="Unassembled WGS sequence"/>
</dbReference>
<name>A0ABX0FHG1_9BURK</name>
<feature type="transmembrane region" description="Helical" evidence="5">
    <location>
        <begin position="125"/>
        <end position="146"/>
    </location>
</feature>
<dbReference type="PANTHER" id="PTHR43483:SF3">
    <property type="entry name" value="MEMBRANE TRANSPORTER PROTEIN HI_0806-RELATED"/>
    <property type="match status" value="1"/>
</dbReference>
<feature type="transmembrane region" description="Helical" evidence="5">
    <location>
        <begin position="41"/>
        <end position="61"/>
    </location>
</feature>
<protein>
    <recommendedName>
        <fullName evidence="5">Probable membrane transporter protein</fullName>
    </recommendedName>
</protein>
<accession>A0ABX0FHG1</accession>
<evidence type="ECO:0000256" key="3">
    <source>
        <dbReference type="ARBA" id="ARBA00022989"/>
    </source>
</evidence>
<evidence type="ECO:0000313" key="6">
    <source>
        <dbReference type="EMBL" id="NGZ83975.1"/>
    </source>
</evidence>
<keyword evidence="5" id="KW-1003">Cell membrane</keyword>
<gene>
    <name evidence="6" type="ORF">GW587_06860</name>
</gene>
<keyword evidence="2 5" id="KW-0812">Transmembrane</keyword>
<evidence type="ECO:0000256" key="1">
    <source>
        <dbReference type="ARBA" id="ARBA00004141"/>
    </source>
</evidence>
<feature type="transmembrane region" description="Helical" evidence="5">
    <location>
        <begin position="184"/>
        <end position="205"/>
    </location>
</feature>